<evidence type="ECO:0000256" key="6">
    <source>
        <dbReference type="ARBA" id="ARBA00023136"/>
    </source>
</evidence>
<feature type="transmembrane region" description="Helical" evidence="7">
    <location>
        <begin position="144"/>
        <end position="167"/>
    </location>
</feature>
<keyword evidence="4 7" id="KW-0812">Transmembrane</keyword>
<keyword evidence="5 7" id="KW-1133">Transmembrane helix</keyword>
<dbReference type="PANTHER" id="PTHR42709">
    <property type="entry name" value="ALKALINE PHOSPHATASE LIKE PROTEIN"/>
    <property type="match status" value="1"/>
</dbReference>
<evidence type="ECO:0000313" key="10">
    <source>
        <dbReference type="Proteomes" id="UP000617531"/>
    </source>
</evidence>
<feature type="transmembrane region" description="Helical" evidence="7">
    <location>
        <begin position="21"/>
        <end position="40"/>
    </location>
</feature>
<dbReference type="InterPro" id="IPR032816">
    <property type="entry name" value="VTT_dom"/>
</dbReference>
<feature type="transmembrane region" description="Helical" evidence="7">
    <location>
        <begin position="179"/>
        <end position="198"/>
    </location>
</feature>
<name>A0A8J3GT37_9MICO</name>
<evidence type="ECO:0000256" key="4">
    <source>
        <dbReference type="ARBA" id="ARBA00022692"/>
    </source>
</evidence>
<dbReference type="Pfam" id="PF09335">
    <property type="entry name" value="VTT_dom"/>
    <property type="match status" value="1"/>
</dbReference>
<protein>
    <recommendedName>
        <fullName evidence="8">VTT domain-containing protein</fullName>
    </recommendedName>
</protein>
<dbReference type="EMBL" id="BNAI01000008">
    <property type="protein sequence ID" value="GHF24688.1"/>
    <property type="molecule type" value="Genomic_DNA"/>
</dbReference>
<accession>A0A8J3GT37</accession>
<gene>
    <name evidence="9" type="ORF">GCM10011600_27270</name>
</gene>
<keyword evidence="10" id="KW-1185">Reference proteome</keyword>
<keyword evidence="6 7" id="KW-0472">Membrane</keyword>
<evidence type="ECO:0000256" key="7">
    <source>
        <dbReference type="SAM" id="Phobius"/>
    </source>
</evidence>
<evidence type="ECO:0000256" key="5">
    <source>
        <dbReference type="ARBA" id="ARBA00022989"/>
    </source>
</evidence>
<evidence type="ECO:0000256" key="1">
    <source>
        <dbReference type="ARBA" id="ARBA00004651"/>
    </source>
</evidence>
<proteinExistence type="inferred from homology"/>
<dbReference type="PANTHER" id="PTHR42709:SF6">
    <property type="entry name" value="UNDECAPRENYL PHOSPHATE TRANSPORTER A"/>
    <property type="match status" value="1"/>
</dbReference>
<evidence type="ECO:0000256" key="3">
    <source>
        <dbReference type="ARBA" id="ARBA00022475"/>
    </source>
</evidence>
<dbReference type="RefSeq" id="WP_191284088.1">
    <property type="nucleotide sequence ID" value="NZ_BNAI01000008.1"/>
</dbReference>
<dbReference type="Proteomes" id="UP000617531">
    <property type="component" value="Unassembled WGS sequence"/>
</dbReference>
<evidence type="ECO:0000313" key="9">
    <source>
        <dbReference type="EMBL" id="GHF24688.1"/>
    </source>
</evidence>
<comment type="subcellular location">
    <subcellularLocation>
        <location evidence="1">Cell membrane</location>
        <topology evidence="1">Multi-pass membrane protein</topology>
    </subcellularLocation>
</comment>
<dbReference type="InterPro" id="IPR051311">
    <property type="entry name" value="DedA_domain"/>
</dbReference>
<dbReference type="GO" id="GO:0005886">
    <property type="term" value="C:plasma membrane"/>
    <property type="evidence" value="ECO:0007669"/>
    <property type="project" value="UniProtKB-SubCell"/>
</dbReference>
<dbReference type="AlphaFoldDB" id="A0A8J3GT37"/>
<reference evidence="9" key="1">
    <citation type="journal article" date="2014" name="Int. J. Syst. Evol. Microbiol.">
        <title>Complete genome sequence of Corynebacterium casei LMG S-19264T (=DSM 44701T), isolated from a smear-ripened cheese.</title>
        <authorList>
            <consortium name="US DOE Joint Genome Institute (JGI-PGF)"/>
            <person name="Walter F."/>
            <person name="Albersmeier A."/>
            <person name="Kalinowski J."/>
            <person name="Ruckert C."/>
        </authorList>
    </citation>
    <scope>NUCLEOTIDE SEQUENCE</scope>
    <source>
        <strain evidence="9">CGMCC 1.16548</strain>
    </source>
</reference>
<evidence type="ECO:0000259" key="8">
    <source>
        <dbReference type="Pfam" id="PF09335"/>
    </source>
</evidence>
<comment type="caution">
    <text evidence="9">The sequence shown here is derived from an EMBL/GenBank/DDBJ whole genome shotgun (WGS) entry which is preliminary data.</text>
</comment>
<feature type="domain" description="VTT" evidence="8">
    <location>
        <begin position="41"/>
        <end position="164"/>
    </location>
</feature>
<keyword evidence="3" id="KW-1003">Cell membrane</keyword>
<comment type="similarity">
    <text evidence="2">Belongs to the DedA family.</text>
</comment>
<reference evidence="9" key="2">
    <citation type="submission" date="2020-09" db="EMBL/GenBank/DDBJ databases">
        <authorList>
            <person name="Sun Q."/>
            <person name="Zhou Y."/>
        </authorList>
    </citation>
    <scope>NUCLEOTIDE SEQUENCE</scope>
    <source>
        <strain evidence="9">CGMCC 1.16548</strain>
    </source>
</reference>
<organism evidence="9 10">
    <name type="scientific">Pseudolysinimonas yzui</name>
    <dbReference type="NCBI Taxonomy" id="2708254"/>
    <lineage>
        <taxon>Bacteria</taxon>
        <taxon>Bacillati</taxon>
        <taxon>Actinomycetota</taxon>
        <taxon>Actinomycetes</taxon>
        <taxon>Micrococcales</taxon>
        <taxon>Microbacteriaceae</taxon>
        <taxon>Pseudolysinimonas</taxon>
    </lineage>
</organism>
<sequence>MNEVLLWVLDLVRSVDPLARTLLAGLGIFLETSLLVGLIVPGDTIVLVAATAVETPIQYAGLLVAVIVGALGGESIGFALGRFFGPKIRDSRLGARIGVRNWQRAANYVDRRGGIAVFVSRFLPVLHSLVPVTVGMSNMPYRRFIAWTTPACVLWAFAYVTFGSVAAVSYRELANSLHFAGYLFVGAVVLFVIGVFVVKKLIERSESRHWERPGDGDAMTMDDD</sequence>
<feature type="transmembrane region" description="Helical" evidence="7">
    <location>
        <begin position="60"/>
        <end position="84"/>
    </location>
</feature>
<evidence type="ECO:0000256" key="2">
    <source>
        <dbReference type="ARBA" id="ARBA00010792"/>
    </source>
</evidence>